<keyword evidence="4" id="KW-1003">Cell membrane</keyword>
<evidence type="ECO:0000259" key="9">
    <source>
        <dbReference type="PROSITE" id="PS51012"/>
    </source>
</evidence>
<evidence type="ECO:0000256" key="7">
    <source>
        <dbReference type="ARBA" id="ARBA00023136"/>
    </source>
</evidence>
<dbReference type="PROSITE" id="PS51012">
    <property type="entry name" value="ABC_TM2"/>
    <property type="match status" value="1"/>
</dbReference>
<evidence type="ECO:0000256" key="6">
    <source>
        <dbReference type="ARBA" id="ARBA00022989"/>
    </source>
</evidence>
<comment type="subcellular location">
    <subcellularLocation>
        <location evidence="1">Cell membrane</location>
        <topology evidence="1">Multi-pass membrane protein</topology>
    </subcellularLocation>
</comment>
<feature type="transmembrane region" description="Helical" evidence="8">
    <location>
        <begin position="230"/>
        <end position="254"/>
    </location>
</feature>
<sequence length="430" mass="46426">MKALIIKEFQELLKDRRTLAMLVVMPVLLLIIFGYAANFSVSKVSVSVIGAHSETLAASIRGFKVAREDMDIVAVDASKSGRAAAENILKSQSSDVVIQSMGAASGTPLSERMKVYVDGSQLFTAQAAKKTILQLVAQDAQTRIATVTSKVTMLSELSQNNAREFKDYVSRLQEWRVAVSNAIESGTVPPAAPTPPQISQSASIPKISMSSFSDDSTVTVLFNPELDTSWVMVPGLIGLILTLIGTVITSIGLVRERETGTLEQLAVMPIRSGSIIMGKIVPYFVLAIIDMLIVTFLARWLFGVPFVGDVGTFVLAVLLFLFVVLGLGVLISTLSQTSGQAIQMALMITMPQILLSGIIFPLKSMAAAIRWIGYALPLTWFNKVSQGVMLRGASLQDLWLPLTVLALEAVVIFGFATLRMRYVLTHGGAR</sequence>
<evidence type="ECO:0000256" key="3">
    <source>
        <dbReference type="ARBA" id="ARBA00022448"/>
    </source>
</evidence>
<accession>A0AB39UKE1</accession>
<feature type="transmembrane region" description="Helical" evidence="8">
    <location>
        <begin position="20"/>
        <end position="37"/>
    </location>
</feature>
<dbReference type="EMBL" id="CP129675">
    <property type="protein sequence ID" value="XDS45778.1"/>
    <property type="molecule type" value="Genomic_DNA"/>
</dbReference>
<organism evidence="11">
    <name type="scientific">Bifidobacterium fermentum</name>
    <dbReference type="NCBI Taxonomy" id="3059035"/>
    <lineage>
        <taxon>Bacteria</taxon>
        <taxon>Bacillati</taxon>
        <taxon>Actinomycetota</taxon>
        <taxon>Actinomycetes</taxon>
        <taxon>Bifidobacteriales</taxon>
        <taxon>Bifidobacteriaceae</taxon>
        <taxon>Bifidobacterium</taxon>
    </lineage>
</organism>
<name>A0AB39UKE1_9BIFI</name>
<dbReference type="KEGG" id="bfk:QN062_00075"/>
<evidence type="ECO:0000313" key="10">
    <source>
        <dbReference type="EMBL" id="XDS45778.1"/>
    </source>
</evidence>
<gene>
    <name evidence="12" type="ORF">QN062_00075</name>
    <name evidence="11" type="ORF">QN216_04080</name>
    <name evidence="10" type="ORF">QN217_06365</name>
</gene>
<dbReference type="InterPro" id="IPR051449">
    <property type="entry name" value="ABC-2_transporter_component"/>
</dbReference>
<feature type="transmembrane region" description="Helical" evidence="8">
    <location>
        <begin position="353"/>
        <end position="373"/>
    </location>
</feature>
<keyword evidence="6 8" id="KW-1133">Transmembrane helix</keyword>
<dbReference type="GO" id="GO:0140359">
    <property type="term" value="F:ABC-type transporter activity"/>
    <property type="evidence" value="ECO:0007669"/>
    <property type="project" value="InterPro"/>
</dbReference>
<dbReference type="GO" id="GO:0005886">
    <property type="term" value="C:plasma membrane"/>
    <property type="evidence" value="ECO:0007669"/>
    <property type="project" value="UniProtKB-SubCell"/>
</dbReference>
<feature type="transmembrane region" description="Helical" evidence="8">
    <location>
        <begin position="313"/>
        <end position="332"/>
    </location>
</feature>
<dbReference type="RefSeq" id="WP_369341622.1">
    <property type="nucleotide sequence ID" value="NZ_CP129675.1"/>
</dbReference>
<dbReference type="InterPro" id="IPR013525">
    <property type="entry name" value="ABC2_TM"/>
</dbReference>
<dbReference type="AlphaFoldDB" id="A0AB39UKE1"/>
<feature type="transmembrane region" description="Helical" evidence="8">
    <location>
        <begin position="398"/>
        <end position="418"/>
    </location>
</feature>
<evidence type="ECO:0000256" key="5">
    <source>
        <dbReference type="ARBA" id="ARBA00022692"/>
    </source>
</evidence>
<reference evidence="11" key="1">
    <citation type="submission" date="2023-07" db="EMBL/GenBank/DDBJ databases">
        <title>Bifidobacterium aquikefiriaerophilum sp. nov. and Bifidobacterium eccum sp. nov., isolated from water kefir.</title>
        <authorList>
            <person name="Breselge S."/>
            <person name="Bellassi P."/>
            <person name="Barcenilla C."/>
            <person name="Alvarez-Ordonez A."/>
            <person name="Morelli L."/>
            <person name="Cotter P.D."/>
        </authorList>
    </citation>
    <scope>NUCLEOTIDE SEQUENCE</scope>
    <source>
        <strain evidence="12">WK012_4_13</strain>
        <strain evidence="11">WK013_4_14</strain>
        <strain evidence="10">WK048_4_13</strain>
    </source>
</reference>
<evidence type="ECO:0000256" key="2">
    <source>
        <dbReference type="ARBA" id="ARBA00007783"/>
    </source>
</evidence>
<keyword evidence="7 8" id="KW-0472">Membrane</keyword>
<feature type="domain" description="ABC transmembrane type-2" evidence="9">
    <location>
        <begin position="196"/>
        <end position="423"/>
    </location>
</feature>
<dbReference type="Pfam" id="PF12698">
    <property type="entry name" value="ABC2_membrane_3"/>
    <property type="match status" value="1"/>
</dbReference>
<dbReference type="InterPro" id="IPR047817">
    <property type="entry name" value="ABC2_TM_bact-type"/>
</dbReference>
<evidence type="ECO:0000313" key="12">
    <source>
        <dbReference type="EMBL" id="XDS50657.1"/>
    </source>
</evidence>
<keyword evidence="5 8" id="KW-0812">Transmembrane</keyword>
<keyword evidence="3" id="KW-0813">Transport</keyword>
<proteinExistence type="inferred from homology"/>
<comment type="similarity">
    <text evidence="2">Belongs to the ABC-2 integral membrane protein family.</text>
</comment>
<evidence type="ECO:0000256" key="8">
    <source>
        <dbReference type="SAM" id="Phobius"/>
    </source>
</evidence>
<dbReference type="PANTHER" id="PTHR30294">
    <property type="entry name" value="MEMBRANE COMPONENT OF ABC TRANSPORTER YHHJ-RELATED"/>
    <property type="match status" value="1"/>
</dbReference>
<evidence type="ECO:0000256" key="1">
    <source>
        <dbReference type="ARBA" id="ARBA00004651"/>
    </source>
</evidence>
<feature type="transmembrane region" description="Helical" evidence="8">
    <location>
        <begin position="280"/>
        <end position="301"/>
    </location>
</feature>
<evidence type="ECO:0000256" key="4">
    <source>
        <dbReference type="ARBA" id="ARBA00022475"/>
    </source>
</evidence>
<dbReference type="EMBL" id="CP129683">
    <property type="protein sequence ID" value="XDS50657.1"/>
    <property type="molecule type" value="Genomic_DNA"/>
</dbReference>
<dbReference type="PANTHER" id="PTHR30294:SF29">
    <property type="entry name" value="MULTIDRUG ABC TRANSPORTER PERMEASE YBHS-RELATED"/>
    <property type="match status" value="1"/>
</dbReference>
<protein>
    <submittedName>
        <fullName evidence="11">ABC transporter permease</fullName>
    </submittedName>
</protein>
<evidence type="ECO:0000313" key="11">
    <source>
        <dbReference type="EMBL" id="XDS49439.1"/>
    </source>
</evidence>
<dbReference type="EMBL" id="CP129682">
    <property type="protein sequence ID" value="XDS49439.1"/>
    <property type="molecule type" value="Genomic_DNA"/>
</dbReference>